<dbReference type="EMBL" id="MTHB01000275">
    <property type="protein sequence ID" value="OXC72570.1"/>
    <property type="molecule type" value="Genomic_DNA"/>
</dbReference>
<keyword evidence="3" id="KW-0808">Transferase</keyword>
<dbReference type="SUPFAM" id="SSF53335">
    <property type="entry name" value="S-adenosyl-L-methionine-dependent methyltransferases"/>
    <property type="match status" value="1"/>
</dbReference>
<dbReference type="Gene3D" id="3.40.50.150">
    <property type="entry name" value="Vaccinia Virus protein VP39"/>
    <property type="match status" value="1"/>
</dbReference>
<dbReference type="InterPro" id="IPR029063">
    <property type="entry name" value="SAM-dependent_MTases_sf"/>
</dbReference>
<evidence type="ECO:0000256" key="1">
    <source>
        <dbReference type="SAM" id="MobiDB-lite"/>
    </source>
</evidence>
<gene>
    <name evidence="3" type="ORF">BSU04_41390</name>
</gene>
<dbReference type="RefSeq" id="WP_144021497.1">
    <property type="nucleotide sequence ID" value="NZ_MTHB01000275.1"/>
</dbReference>
<protein>
    <submittedName>
        <fullName evidence="3">Putative SAM-dependent methyltransferase Bucepa02006346</fullName>
    </submittedName>
</protein>
<proteinExistence type="predicted"/>
<keyword evidence="3" id="KW-0489">Methyltransferase</keyword>
<dbReference type="Pfam" id="PF13649">
    <property type="entry name" value="Methyltransf_25"/>
    <property type="match status" value="1"/>
</dbReference>
<feature type="region of interest" description="Disordered" evidence="1">
    <location>
        <begin position="1"/>
        <end position="20"/>
    </location>
</feature>
<dbReference type="GO" id="GO:0008168">
    <property type="term" value="F:methyltransferase activity"/>
    <property type="evidence" value="ECO:0007669"/>
    <property type="project" value="UniProtKB-KW"/>
</dbReference>
<name>A0A226WP28_CABSO</name>
<feature type="domain" description="Methyltransferase" evidence="2">
    <location>
        <begin position="38"/>
        <end position="123"/>
    </location>
</feature>
<feature type="compositionally biased region" description="Low complexity" evidence="1">
    <location>
        <begin position="1"/>
        <end position="11"/>
    </location>
</feature>
<dbReference type="AlphaFoldDB" id="A0A226WP28"/>
<sequence>MSAPEQSATQSPTPPTPPTTASAWIEKWSHLVEQGGAVLDVASGNGRHARHFALRGHPVLALDRDEIALANLAAVQHVSTRCADLENASWPLREDEKFAAVLVTNYLHRPLFPLLFDALAPGGVLLYETFAAGNERFGKPSNPDFLLNPGELLDAVRGRLRVIAYQDGFINVPRASCVQRIVAAAPLRPMPTGLTERNNAAGPVRYVLQG</sequence>
<reference evidence="4" key="1">
    <citation type="submission" date="2017-01" db="EMBL/GenBank/DDBJ databases">
        <title>Genome Analysis of Deinococcus marmoris KOPRI26562.</title>
        <authorList>
            <person name="Kim J.H."/>
            <person name="Oh H.-M."/>
        </authorList>
    </citation>
    <scope>NUCLEOTIDE SEQUENCE [LARGE SCALE GENOMIC DNA]</scope>
    <source>
        <strain evidence="4">PAMC 26633</strain>
    </source>
</reference>
<organism evidence="3 4">
    <name type="scientific">Caballeronia sordidicola</name>
    <name type="common">Burkholderia sordidicola</name>
    <dbReference type="NCBI Taxonomy" id="196367"/>
    <lineage>
        <taxon>Bacteria</taxon>
        <taxon>Pseudomonadati</taxon>
        <taxon>Pseudomonadota</taxon>
        <taxon>Betaproteobacteria</taxon>
        <taxon>Burkholderiales</taxon>
        <taxon>Burkholderiaceae</taxon>
        <taxon>Caballeronia</taxon>
    </lineage>
</organism>
<accession>A0A226WP28</accession>
<evidence type="ECO:0000313" key="4">
    <source>
        <dbReference type="Proteomes" id="UP000214720"/>
    </source>
</evidence>
<evidence type="ECO:0000259" key="2">
    <source>
        <dbReference type="Pfam" id="PF13649"/>
    </source>
</evidence>
<dbReference type="InterPro" id="IPR041698">
    <property type="entry name" value="Methyltransf_25"/>
</dbReference>
<dbReference type="CDD" id="cd02440">
    <property type="entry name" value="AdoMet_MTases"/>
    <property type="match status" value="1"/>
</dbReference>
<evidence type="ECO:0000313" key="3">
    <source>
        <dbReference type="EMBL" id="OXC72570.1"/>
    </source>
</evidence>
<comment type="caution">
    <text evidence="3">The sequence shown here is derived from an EMBL/GenBank/DDBJ whole genome shotgun (WGS) entry which is preliminary data.</text>
</comment>
<dbReference type="GO" id="GO:0032259">
    <property type="term" value="P:methylation"/>
    <property type="evidence" value="ECO:0007669"/>
    <property type="project" value="UniProtKB-KW"/>
</dbReference>
<dbReference type="OrthoDB" id="9804312at2"/>
<dbReference type="Proteomes" id="UP000214720">
    <property type="component" value="Unassembled WGS sequence"/>
</dbReference>